<dbReference type="OrthoDB" id="7619271at2"/>
<evidence type="ECO:0000256" key="1">
    <source>
        <dbReference type="SAM" id="SignalP"/>
    </source>
</evidence>
<evidence type="ECO:0000313" key="2">
    <source>
        <dbReference type="EMBL" id="PWG02220.1"/>
    </source>
</evidence>
<keyword evidence="3" id="KW-1185">Reference proteome</keyword>
<reference evidence="2 3" key="1">
    <citation type="submission" date="2018-05" db="EMBL/GenBank/DDBJ databases">
        <title>Genome of Sphingosinicella humi QZX222.</title>
        <authorList>
            <person name="Qiao Z."/>
            <person name="Wang G."/>
        </authorList>
    </citation>
    <scope>NUCLEOTIDE SEQUENCE [LARGE SCALE GENOMIC DNA]</scope>
    <source>
        <strain evidence="2 3">QZX222</strain>
    </source>
</reference>
<dbReference type="AlphaFoldDB" id="A0A2U2J1K0"/>
<dbReference type="EMBL" id="QFFF01000001">
    <property type="protein sequence ID" value="PWG02220.1"/>
    <property type="molecule type" value="Genomic_DNA"/>
</dbReference>
<gene>
    <name evidence="2" type="ORF">DF286_04570</name>
</gene>
<sequence length="307" mass="32111">MRYSTLIASISLLAISGTANAAACQPEFVNGDLSLVIDGIEIETGGRSTRDFQIRVQNAAGPAGMVGAMNTQPCEARIRIARLIASPDPDFPPYLLRAPGNGRIEVLPDPASGGTADSDVVVANAPPGPQGRAVPFQIGVPTEWGLRAGTYVEQLQLMLIDGAGNVADRSTLTITIIIPPAVSLRLVGAVVGGEGGGPAQVDLGSLSSTTETRSQRFGARIFSTAPYAVRFSSVNLGNLLHEHGRGQIPYHLYFDGALVNLEGANGFPYFQHTPKAGDLRPLSIAVPPVVAQAGRYSDRVTVTVTAM</sequence>
<dbReference type="RefSeq" id="WP_109270360.1">
    <property type="nucleotide sequence ID" value="NZ_QFFF01000001.1"/>
</dbReference>
<feature type="chain" id="PRO_5015588753" description="Spore coat protein U domain-containing protein" evidence="1">
    <location>
        <begin position="22"/>
        <end position="307"/>
    </location>
</feature>
<keyword evidence="1" id="KW-0732">Signal</keyword>
<evidence type="ECO:0008006" key="4">
    <source>
        <dbReference type="Google" id="ProtNLM"/>
    </source>
</evidence>
<comment type="caution">
    <text evidence="2">The sequence shown here is derived from an EMBL/GenBank/DDBJ whole genome shotgun (WGS) entry which is preliminary data.</text>
</comment>
<evidence type="ECO:0000313" key="3">
    <source>
        <dbReference type="Proteomes" id="UP000245916"/>
    </source>
</evidence>
<proteinExistence type="predicted"/>
<name>A0A2U2J1K0_9SPHN</name>
<organism evidence="2 3">
    <name type="scientific">Allosphingosinicella humi</name>
    <dbReference type="NCBI Taxonomy" id="2068657"/>
    <lineage>
        <taxon>Bacteria</taxon>
        <taxon>Pseudomonadati</taxon>
        <taxon>Pseudomonadota</taxon>
        <taxon>Alphaproteobacteria</taxon>
        <taxon>Sphingomonadales</taxon>
        <taxon>Sphingomonadaceae</taxon>
        <taxon>Allosphingosinicella</taxon>
    </lineage>
</organism>
<dbReference type="Proteomes" id="UP000245916">
    <property type="component" value="Unassembled WGS sequence"/>
</dbReference>
<accession>A0A2U2J1K0</accession>
<protein>
    <recommendedName>
        <fullName evidence="4">Spore coat protein U domain-containing protein</fullName>
    </recommendedName>
</protein>
<feature type="signal peptide" evidence="1">
    <location>
        <begin position="1"/>
        <end position="21"/>
    </location>
</feature>